<accession>A0A1F6MC85</accession>
<dbReference type="InterPro" id="IPR002514">
    <property type="entry name" value="Transposase_8"/>
</dbReference>
<dbReference type="GO" id="GO:0043565">
    <property type="term" value="F:sequence-specific DNA binding"/>
    <property type="evidence" value="ECO:0007669"/>
    <property type="project" value="InterPro"/>
</dbReference>
<dbReference type="SUPFAM" id="SSF48295">
    <property type="entry name" value="TrpR-like"/>
    <property type="match status" value="1"/>
</dbReference>
<proteinExistence type="predicted"/>
<dbReference type="EMBL" id="MFQA01000010">
    <property type="protein sequence ID" value="OGH69229.1"/>
    <property type="molecule type" value="Genomic_DNA"/>
</dbReference>
<protein>
    <recommendedName>
        <fullName evidence="3">Transposase</fullName>
    </recommendedName>
</protein>
<dbReference type="InterPro" id="IPR010921">
    <property type="entry name" value="Trp_repressor/repl_initiator"/>
</dbReference>
<evidence type="ECO:0008006" key="3">
    <source>
        <dbReference type="Google" id="ProtNLM"/>
    </source>
</evidence>
<evidence type="ECO:0000313" key="1">
    <source>
        <dbReference type="EMBL" id="OGH69229.1"/>
    </source>
</evidence>
<dbReference type="GO" id="GO:0004803">
    <property type="term" value="F:transposase activity"/>
    <property type="evidence" value="ECO:0007669"/>
    <property type="project" value="InterPro"/>
</dbReference>
<dbReference type="AlphaFoldDB" id="A0A1F6MC85"/>
<comment type="caution">
    <text evidence="1">The sequence shown here is derived from an EMBL/GenBank/DDBJ whole genome shotgun (WGS) entry which is preliminary data.</text>
</comment>
<sequence length="94" mass="11056">MRKQFTPNQKAHIALSALNGNQTVSQIASENEVHPTQVNQWQKIAKEGLPTLFVDKRKHEYKELRDKIDHLYKIIGQRDLELDWLKKKLHVDTL</sequence>
<organism evidence="1 2">
    <name type="scientific">Candidatus Magasanikbacteria bacterium RIFCSPHIGHO2_02_FULL_45_10</name>
    <dbReference type="NCBI Taxonomy" id="1798679"/>
    <lineage>
        <taxon>Bacteria</taxon>
        <taxon>Candidatus Magasanikiibacteriota</taxon>
    </lineage>
</organism>
<dbReference type="Pfam" id="PF01527">
    <property type="entry name" value="HTH_Tnp_1"/>
    <property type="match status" value="1"/>
</dbReference>
<name>A0A1F6MC85_9BACT</name>
<evidence type="ECO:0000313" key="2">
    <source>
        <dbReference type="Proteomes" id="UP000176413"/>
    </source>
</evidence>
<gene>
    <name evidence="1" type="ORF">A3D53_02720</name>
</gene>
<dbReference type="Proteomes" id="UP000176413">
    <property type="component" value="Unassembled WGS sequence"/>
</dbReference>
<dbReference type="GO" id="GO:0006313">
    <property type="term" value="P:DNA transposition"/>
    <property type="evidence" value="ECO:0007669"/>
    <property type="project" value="InterPro"/>
</dbReference>
<reference evidence="1 2" key="1">
    <citation type="journal article" date="2016" name="Nat. Commun.">
        <title>Thousands of microbial genomes shed light on interconnected biogeochemical processes in an aquifer system.</title>
        <authorList>
            <person name="Anantharaman K."/>
            <person name="Brown C.T."/>
            <person name="Hug L.A."/>
            <person name="Sharon I."/>
            <person name="Castelle C.J."/>
            <person name="Probst A.J."/>
            <person name="Thomas B.C."/>
            <person name="Singh A."/>
            <person name="Wilkins M.J."/>
            <person name="Karaoz U."/>
            <person name="Brodie E.L."/>
            <person name="Williams K.H."/>
            <person name="Hubbard S.S."/>
            <person name="Banfield J.F."/>
        </authorList>
    </citation>
    <scope>NUCLEOTIDE SEQUENCE [LARGE SCALE GENOMIC DNA]</scope>
</reference>